<evidence type="ECO:0000259" key="1">
    <source>
        <dbReference type="Pfam" id="PF10040"/>
    </source>
</evidence>
<evidence type="ECO:0000313" key="3">
    <source>
        <dbReference type="Proteomes" id="UP000606720"/>
    </source>
</evidence>
<keyword evidence="3" id="KW-1185">Reference proteome</keyword>
<gene>
    <name evidence="2" type="primary">cas6</name>
    <name evidence="2" type="ORF">H8S17_03035</name>
</gene>
<name>A0A923LNR4_9FIRM</name>
<accession>A0A923LNR4</accession>
<comment type="caution">
    <text evidence="2">The sequence shown here is derived from an EMBL/GenBank/DDBJ whole genome shotgun (WGS) entry which is preliminary data.</text>
</comment>
<reference evidence="2" key="1">
    <citation type="submission" date="2020-08" db="EMBL/GenBank/DDBJ databases">
        <title>Genome public.</title>
        <authorList>
            <person name="Liu C."/>
            <person name="Sun Q."/>
        </authorList>
    </citation>
    <scope>NUCLEOTIDE SEQUENCE</scope>
    <source>
        <strain evidence="2">BX1005</strain>
    </source>
</reference>
<feature type="domain" description="CRISPR-associated protein Cas6 C-terminal" evidence="1">
    <location>
        <begin position="188"/>
        <end position="303"/>
    </location>
</feature>
<dbReference type="Gene3D" id="3.30.70.1900">
    <property type="match status" value="1"/>
</dbReference>
<dbReference type="Proteomes" id="UP000606720">
    <property type="component" value="Unassembled WGS sequence"/>
</dbReference>
<proteinExistence type="predicted"/>
<dbReference type="InterPro" id="IPR019267">
    <property type="entry name" value="CRISPR-assoc_Cas6_C"/>
</dbReference>
<organism evidence="2 3">
    <name type="scientific">Roseburia zhanii</name>
    <dbReference type="NCBI Taxonomy" id="2763064"/>
    <lineage>
        <taxon>Bacteria</taxon>
        <taxon>Bacillati</taxon>
        <taxon>Bacillota</taxon>
        <taxon>Clostridia</taxon>
        <taxon>Lachnospirales</taxon>
        <taxon>Lachnospiraceae</taxon>
        <taxon>Roseburia</taxon>
    </lineage>
</organism>
<dbReference type="Pfam" id="PF10040">
    <property type="entry name" value="CRISPR_Cas6"/>
    <property type="match status" value="1"/>
</dbReference>
<dbReference type="AlphaFoldDB" id="A0A923LNR4"/>
<dbReference type="RefSeq" id="WP_186866161.1">
    <property type="nucleotide sequence ID" value="NZ_JACOPH010000001.1"/>
</dbReference>
<evidence type="ECO:0000313" key="2">
    <source>
        <dbReference type="EMBL" id="MBC5713191.1"/>
    </source>
</evidence>
<dbReference type="EMBL" id="JACOPH010000001">
    <property type="protein sequence ID" value="MBC5713191.1"/>
    <property type="molecule type" value="Genomic_DNA"/>
</dbReference>
<sequence>MALQIHYTKTHFSLTMLHNTTLSSNKVSALRGGLGTMLLHSNCISDKQCDSCFFSDECLVQRIMYSKFDIKPAYITTGESVGYILECENHKRNFQKGDLLEFDLILFGKSIIHFSQLLQALFSLGQSGLGANKAHFSISDIQNENGKNILCNGNIIMSNYQPHMLQSYVEHRLTEFPYANELSNVSLIFHSPTTIKYQGNIQQSFHIEAILNSIARRIEMLNYYEGKPISGKELIHNIPNVIKQSSYAEEVNRYSSRHKENIKLHGITGDLLLSNVDFETLSLLLAGELIHIGKNTSFGFGRYTVVPQ</sequence>
<protein>
    <submittedName>
        <fullName evidence="2">CRISPR system precrRNA processing endoribonuclease RAMP protein Cas6</fullName>
    </submittedName>
</protein>